<keyword evidence="6" id="KW-0479">Metal-binding</keyword>
<evidence type="ECO:0000256" key="9">
    <source>
        <dbReference type="ARBA" id="ARBA00022842"/>
    </source>
</evidence>
<evidence type="ECO:0000256" key="5">
    <source>
        <dbReference type="ARBA" id="ARBA00022722"/>
    </source>
</evidence>
<dbReference type="OrthoDB" id="412787at2759"/>
<dbReference type="InterPro" id="IPR036691">
    <property type="entry name" value="Endo/exonu/phosph_ase_sf"/>
</dbReference>
<evidence type="ECO:0000256" key="4">
    <source>
        <dbReference type="ARBA" id="ARBA00022664"/>
    </source>
</evidence>
<keyword evidence="7" id="KW-0378">Hydrolase</keyword>
<dbReference type="Proteomes" id="UP001154078">
    <property type="component" value="Chromosome 1"/>
</dbReference>
<accession>A0A9P0F8Y0</accession>
<evidence type="ECO:0000313" key="16">
    <source>
        <dbReference type="Proteomes" id="UP001154078"/>
    </source>
</evidence>
<dbReference type="GO" id="GO:0004535">
    <property type="term" value="F:poly(A)-specific ribonuclease activity"/>
    <property type="evidence" value="ECO:0007669"/>
    <property type="project" value="UniProtKB-ARBA"/>
</dbReference>
<dbReference type="Gene3D" id="3.60.10.10">
    <property type="entry name" value="Endonuclease/exonuclease/phosphatase"/>
    <property type="match status" value="1"/>
</dbReference>
<sequence>MENAYFREIKDKDQFQLTFQYVNTDLKVDRQFNFCRNLNEKVESLLNRVTTNVEKVVNKKNKKRKTESESDSKKILVSLLDNNKEVNKESLCYEGFTYTPTNNDIDYYLKVACTPKNETFDEGPTLEAHSTCKVEAGPGNCPFETRHLFTNNRLQGNEFRVVSYNILADLYCDSDYTRTVLFPYCPPYALNIDYRKQLIRKEISGFNADIICLQEVDRKVFLHDLQPVMENLGYLGEFSVKGGEVVEGLAFFYNKNRFKILETNRVVFSEHLDKDPIYSDIWEKVSKNAQLTKRILERTTTIQVSVVESLENDEVLVVANIHLYFHPDADHVRLIHGGVSIRYLEKFIEQLKTKVSKRISLVFCGDFNSVPECGIFKLYTTGEVPSDFIDFQSNKEESIDTLSFKQPFSLDSACGTPKYTNFTAGFADCLDYIFYEKTNLSVTQVVPFPSDEELQQNTALPSITFPSDHVSLIADLKWT</sequence>
<keyword evidence="5" id="KW-0540">Nuclease</keyword>
<keyword evidence="9" id="KW-0460">Magnesium</keyword>
<dbReference type="GO" id="GO:0005759">
    <property type="term" value="C:mitochondrial matrix"/>
    <property type="evidence" value="ECO:0007669"/>
    <property type="project" value="UniProtKB-SubCell"/>
</dbReference>
<evidence type="ECO:0000256" key="7">
    <source>
        <dbReference type="ARBA" id="ARBA00022801"/>
    </source>
</evidence>
<evidence type="ECO:0000256" key="8">
    <source>
        <dbReference type="ARBA" id="ARBA00022839"/>
    </source>
</evidence>
<evidence type="ECO:0000256" key="1">
    <source>
        <dbReference type="ARBA" id="ARBA00001946"/>
    </source>
</evidence>
<evidence type="ECO:0000259" key="14">
    <source>
        <dbReference type="Pfam" id="PF03372"/>
    </source>
</evidence>
<feature type="domain" description="Endonuclease/exonuclease/phosphatase" evidence="14">
    <location>
        <begin position="163"/>
        <end position="469"/>
    </location>
</feature>
<keyword evidence="4" id="KW-0507">mRNA processing</keyword>
<comment type="cofactor">
    <cofactor evidence="1">
        <name>Mg(2+)</name>
        <dbReference type="ChEBI" id="CHEBI:18420"/>
    </cofactor>
</comment>
<dbReference type="FunFam" id="3.60.10.10:FF:000018">
    <property type="entry name" value="2',5'-phosphodiesterase 12"/>
    <property type="match status" value="1"/>
</dbReference>
<dbReference type="PANTHER" id="PTHR12121:SF37">
    <property type="entry name" value="2',5'-PHOSPHODIESTERASE 12"/>
    <property type="match status" value="1"/>
</dbReference>
<dbReference type="AlphaFoldDB" id="A0A9P0F8Y0"/>
<evidence type="ECO:0000256" key="10">
    <source>
        <dbReference type="ARBA" id="ARBA00022946"/>
    </source>
</evidence>
<organism evidence="15 16">
    <name type="scientific">Brassicogethes aeneus</name>
    <name type="common">Rape pollen beetle</name>
    <name type="synonym">Meligethes aeneus</name>
    <dbReference type="NCBI Taxonomy" id="1431903"/>
    <lineage>
        <taxon>Eukaryota</taxon>
        <taxon>Metazoa</taxon>
        <taxon>Ecdysozoa</taxon>
        <taxon>Arthropoda</taxon>
        <taxon>Hexapoda</taxon>
        <taxon>Insecta</taxon>
        <taxon>Pterygota</taxon>
        <taxon>Neoptera</taxon>
        <taxon>Endopterygota</taxon>
        <taxon>Coleoptera</taxon>
        <taxon>Polyphaga</taxon>
        <taxon>Cucujiformia</taxon>
        <taxon>Nitidulidae</taxon>
        <taxon>Meligethinae</taxon>
        <taxon>Brassicogethes</taxon>
    </lineage>
</organism>
<dbReference type="EMBL" id="OV121132">
    <property type="protein sequence ID" value="CAH0546185.1"/>
    <property type="molecule type" value="Genomic_DNA"/>
</dbReference>
<keyword evidence="10" id="KW-0809">Transit peptide</keyword>
<keyword evidence="11" id="KW-0496">Mitochondrion</keyword>
<reference evidence="15" key="1">
    <citation type="submission" date="2021-12" db="EMBL/GenBank/DDBJ databases">
        <authorList>
            <person name="King R."/>
        </authorList>
    </citation>
    <scope>NUCLEOTIDE SEQUENCE</scope>
</reference>
<gene>
    <name evidence="15" type="ORF">MELIAE_LOCUS409</name>
</gene>
<protein>
    <recommendedName>
        <fullName evidence="12">2',5'-phosphodiesterase 12</fullName>
    </recommendedName>
    <alternativeName>
        <fullName evidence="13">Mitochondrial deadenylase</fullName>
    </alternativeName>
</protein>
<keyword evidence="3" id="KW-0597">Phosphoprotein</keyword>
<dbReference type="GO" id="GO:0006397">
    <property type="term" value="P:mRNA processing"/>
    <property type="evidence" value="ECO:0007669"/>
    <property type="project" value="UniProtKB-KW"/>
</dbReference>
<evidence type="ECO:0000256" key="12">
    <source>
        <dbReference type="ARBA" id="ARBA00072755"/>
    </source>
</evidence>
<evidence type="ECO:0000256" key="3">
    <source>
        <dbReference type="ARBA" id="ARBA00022553"/>
    </source>
</evidence>
<dbReference type="PANTHER" id="PTHR12121">
    <property type="entry name" value="CARBON CATABOLITE REPRESSOR PROTEIN 4"/>
    <property type="match status" value="1"/>
</dbReference>
<proteinExistence type="predicted"/>
<dbReference type="SUPFAM" id="SSF56219">
    <property type="entry name" value="DNase I-like"/>
    <property type="match status" value="1"/>
</dbReference>
<dbReference type="GO" id="GO:0000288">
    <property type="term" value="P:nuclear-transcribed mRNA catabolic process, deadenylation-dependent decay"/>
    <property type="evidence" value="ECO:0007669"/>
    <property type="project" value="TreeGrafter"/>
</dbReference>
<dbReference type="InterPro" id="IPR005135">
    <property type="entry name" value="Endo/exonuclease/phosphatase"/>
</dbReference>
<dbReference type="Pfam" id="PF03372">
    <property type="entry name" value="Exo_endo_phos"/>
    <property type="match status" value="1"/>
</dbReference>
<keyword evidence="8" id="KW-0269">Exonuclease</keyword>
<evidence type="ECO:0000256" key="13">
    <source>
        <dbReference type="ARBA" id="ARBA00083541"/>
    </source>
</evidence>
<evidence type="ECO:0000256" key="6">
    <source>
        <dbReference type="ARBA" id="ARBA00022723"/>
    </source>
</evidence>
<evidence type="ECO:0000256" key="11">
    <source>
        <dbReference type="ARBA" id="ARBA00023128"/>
    </source>
</evidence>
<evidence type="ECO:0000313" key="15">
    <source>
        <dbReference type="EMBL" id="CAH0546185.1"/>
    </source>
</evidence>
<comment type="subcellular location">
    <subcellularLocation>
        <location evidence="2">Mitochondrion matrix</location>
    </subcellularLocation>
</comment>
<dbReference type="GO" id="GO:0046872">
    <property type="term" value="F:metal ion binding"/>
    <property type="evidence" value="ECO:0007669"/>
    <property type="project" value="UniProtKB-KW"/>
</dbReference>
<evidence type="ECO:0000256" key="2">
    <source>
        <dbReference type="ARBA" id="ARBA00004305"/>
    </source>
</evidence>
<dbReference type="InterPro" id="IPR050410">
    <property type="entry name" value="CCR4/nocturin_mRNA_transcr"/>
</dbReference>
<keyword evidence="16" id="KW-1185">Reference proteome</keyword>
<name>A0A9P0F8Y0_BRAAE</name>